<evidence type="ECO:0000313" key="2">
    <source>
        <dbReference type="Proteomes" id="UP000272140"/>
    </source>
</evidence>
<organism evidence="1 2">
    <name type="scientific">Burkholderia cenocepacia</name>
    <dbReference type="NCBI Taxonomy" id="95486"/>
    <lineage>
        <taxon>Bacteria</taxon>
        <taxon>Pseudomonadati</taxon>
        <taxon>Pseudomonadota</taxon>
        <taxon>Betaproteobacteria</taxon>
        <taxon>Burkholderiales</taxon>
        <taxon>Burkholderiaceae</taxon>
        <taxon>Burkholderia</taxon>
        <taxon>Burkholderia cepacia complex</taxon>
    </lineage>
</organism>
<gene>
    <name evidence="1" type="ORF">EGT41_07785</name>
</gene>
<protein>
    <submittedName>
        <fullName evidence="1">Uncharacterized protein</fullName>
    </submittedName>
</protein>
<dbReference type="AlphaFoldDB" id="A0A3R9BQC3"/>
<evidence type="ECO:0000313" key="1">
    <source>
        <dbReference type="EMBL" id="RSC13251.1"/>
    </source>
</evidence>
<reference evidence="2" key="1">
    <citation type="submission" date="2018-11" db="EMBL/GenBank/DDBJ databases">
        <title>FDA dAtabase for Regulatory Grade micrObial Sequences (FDA-ARGOS): Supporting development and validation of Infectious Disease Dx tests.</title>
        <authorList>
            <person name="Goldberg B."/>
            <person name="Campos J."/>
            <person name="Tallon L."/>
            <person name="Sadzewicz L."/>
            <person name="Zhao X."/>
            <person name="Vavikolanu K."/>
            <person name="Mehta A."/>
            <person name="Aluvathingal J."/>
            <person name="Nadendla S."/>
            <person name="Geyer C."/>
            <person name="Nandy P."/>
            <person name="Yan Y."/>
            <person name="Sichtig H."/>
        </authorList>
    </citation>
    <scope>NUCLEOTIDE SEQUENCE [LARGE SCALE GENOMIC DNA]</scope>
    <source>
        <strain evidence="2">FDAARGOS_544</strain>
    </source>
</reference>
<proteinExistence type="predicted"/>
<name>A0A3R9BQC3_9BURK</name>
<comment type="caution">
    <text evidence="1">The sequence shown here is derived from an EMBL/GenBank/DDBJ whole genome shotgun (WGS) entry which is preliminary data.</text>
</comment>
<accession>A0A3R9BQC3</accession>
<sequence>MPASAVKRRPIPAHIDRCLAEPEPIRHGGRVPCCRHEYIAPPGHALLGVGILGRHPKRTGGATKARWSPASLLYRVKTRSKCLMRLKKRSTVL</sequence>
<dbReference type="Proteomes" id="UP000272140">
    <property type="component" value="Unassembled WGS sequence"/>
</dbReference>
<dbReference type="EMBL" id="RKIO01000002">
    <property type="protein sequence ID" value="RSC13251.1"/>
    <property type="molecule type" value="Genomic_DNA"/>
</dbReference>